<keyword evidence="2" id="KW-1185">Reference proteome</keyword>
<evidence type="ECO:0000313" key="1">
    <source>
        <dbReference type="EMBL" id="ORJ22351.1"/>
    </source>
</evidence>
<organism evidence="1 2">
    <name type="scientific">Rouxiella silvae</name>
    <dbReference type="NCBI Taxonomy" id="1646373"/>
    <lineage>
        <taxon>Bacteria</taxon>
        <taxon>Pseudomonadati</taxon>
        <taxon>Pseudomonadota</taxon>
        <taxon>Gammaproteobacteria</taxon>
        <taxon>Enterobacterales</taxon>
        <taxon>Yersiniaceae</taxon>
        <taxon>Rouxiella</taxon>
    </lineage>
</organism>
<comment type="caution">
    <text evidence="1">The sequence shown here is derived from an EMBL/GenBank/DDBJ whole genome shotgun (WGS) entry which is preliminary data.</text>
</comment>
<protein>
    <submittedName>
        <fullName evidence="1">Uncharacterized protein</fullName>
    </submittedName>
</protein>
<reference evidence="1 2" key="1">
    <citation type="journal article" date="2017" name="Int. J. Syst. Evol. Microbiol.">
        <title>Rouxiella badensis sp. nov. and Rouxiella silvae sp. nov. isolated from peat bog soil in Germany and emendation of the genus description.</title>
        <authorList>
            <person name="Le Fleche-Mateos A."/>
            <person name="Kugler J.H."/>
            <person name="Hansen S.H."/>
            <person name="Syldatk C."/>
            <person name="Hausmann R."/>
            <person name="Lomprez F."/>
            <person name="Vandenbogaert M."/>
            <person name="Manuguerra J.C."/>
            <person name="Grimont P.A."/>
        </authorList>
    </citation>
    <scope>NUCLEOTIDE SEQUENCE [LARGE SCALE GENOMIC DNA]</scope>
    <source>
        <strain evidence="1 2">213</strain>
    </source>
</reference>
<proteinExistence type="predicted"/>
<gene>
    <name evidence="1" type="ORF">BS639_04755</name>
</gene>
<dbReference type="EMBL" id="MRWD01000008">
    <property type="protein sequence ID" value="ORJ22351.1"/>
    <property type="molecule type" value="Genomic_DNA"/>
</dbReference>
<sequence length="317" mass="35882">MFPQTIGAPNIQLSSVSSSFTPAAVNALARNITSIRQGMLAAAPSSNQPYRESNVMTPMANSNQCQATKFMPLKNHHLRKWLSMGDEERKKKGTENFASEHNISFKKLIRNINLQGLTVVGHQRLSRHELVPVEIVHLEKWSKMTRKERQRIGVAKFALNMKINLANWRRLVSTQGLKPAGERFLSRKKTTLFHQLHIQAIPNNETIAAVAKKSTCFFCINDTEGQLSTIFAPNGHEIAQLPPTVAPEKIMWLLLQRENNKLVYDAIRPRGGIRKIAVSPRDENNLYHALIKALHPHSTEEDCQERISAIRLIKQSH</sequence>
<evidence type="ECO:0000313" key="2">
    <source>
        <dbReference type="Proteomes" id="UP000192722"/>
    </source>
</evidence>
<dbReference type="Proteomes" id="UP000192722">
    <property type="component" value="Unassembled WGS sequence"/>
</dbReference>
<dbReference type="RefSeq" id="WP_084982377.1">
    <property type="nucleotide sequence ID" value="NZ_CBCSCF010000002.1"/>
</dbReference>
<name>A0ABX3U486_9GAMM</name>
<accession>A0ABX3U486</accession>